<reference evidence="3 4" key="1">
    <citation type="submission" date="2018-10" db="EMBL/GenBank/DDBJ databases">
        <authorList>
            <consortium name="Pathogen Informatics"/>
        </authorList>
    </citation>
    <scope>NUCLEOTIDE SEQUENCE [LARGE SCALE GENOMIC DNA]</scope>
</reference>
<feature type="transmembrane region" description="Helical" evidence="2">
    <location>
        <begin position="86"/>
        <end position="107"/>
    </location>
</feature>
<dbReference type="Proteomes" id="UP000267029">
    <property type="component" value="Unassembled WGS sequence"/>
</dbReference>
<reference evidence="5" key="2">
    <citation type="submission" date="2019-11" db="UniProtKB">
        <authorList>
            <consortium name="WormBaseParasite"/>
        </authorList>
    </citation>
    <scope>IDENTIFICATION</scope>
</reference>
<feature type="transmembrane region" description="Helical" evidence="2">
    <location>
        <begin position="289"/>
        <end position="314"/>
    </location>
</feature>
<organism evidence="5">
    <name type="scientific">Mesocestoides corti</name>
    <name type="common">Flatworm</name>
    <dbReference type="NCBI Taxonomy" id="53468"/>
    <lineage>
        <taxon>Eukaryota</taxon>
        <taxon>Metazoa</taxon>
        <taxon>Spiralia</taxon>
        <taxon>Lophotrochozoa</taxon>
        <taxon>Platyhelminthes</taxon>
        <taxon>Cestoda</taxon>
        <taxon>Eucestoda</taxon>
        <taxon>Cyclophyllidea</taxon>
        <taxon>Mesocestoididae</taxon>
        <taxon>Mesocestoides</taxon>
    </lineage>
</organism>
<feature type="transmembrane region" description="Helical" evidence="2">
    <location>
        <begin position="226"/>
        <end position="251"/>
    </location>
</feature>
<dbReference type="EMBL" id="UXSR01005540">
    <property type="protein sequence ID" value="VDD82614.1"/>
    <property type="molecule type" value="Genomic_DNA"/>
</dbReference>
<gene>
    <name evidence="3" type="ORF">MCOS_LOCUS8617</name>
</gene>
<keyword evidence="2" id="KW-0472">Membrane</keyword>
<sequence>MTVQGKYDWLGNLITTTTTPGPSTTTPTTTPTTTTLTTTTTTPLPTIIPDREAGPLNVFERYPYLVAFLNRFAPWSLQIDKAATAIYLPIGFLGLTVAATVLFSWAAQHDFKRPGTTYIYQQYRERKRGKLILRLLGLVCFLLLIQCGLLLVLDLDEPWDLKVLTFVRSTCPLLHTFDTANRAATALTIVLIGWHGYTISKPFQAGRQASRRHRLCGNLVVSCKRMFGILPAATAVFLLSLAAGLVGINYWQVTDIEVTQPAHSLQLRCTPAGGYQSGFQFHANATLLFYQWAVNVAIFCPSCLTCIVWALVLWRRLLTNQNSLEMGARVGCVWSQRVVHRVQLVASVCGLYGLANLPIVATRLLTLMATPGAADLPDREIERDPSWQRMLQHTLATTICRELADAFTTALLLPVLLLSCRAFRRRFLQLLRLDGTASTLSLSRRIRLPSLKRLLWGESRKPRALEPLSPRWSWGKGWRRSYSVPIYAEQPDPVEDPDVLDAIVEQHNNAYAAEDDQISHAQKQRYVKHAVASSSRRWNSNRRLPSDMDFL</sequence>
<keyword evidence="4" id="KW-1185">Reference proteome</keyword>
<evidence type="ECO:0000256" key="2">
    <source>
        <dbReference type="SAM" id="Phobius"/>
    </source>
</evidence>
<dbReference type="AlphaFoldDB" id="A0A0R3ULQ0"/>
<dbReference type="WBParaSite" id="MCU_006339-RA">
    <property type="protein sequence ID" value="MCU_006339-RA"/>
    <property type="gene ID" value="MCU_006339"/>
</dbReference>
<keyword evidence="2" id="KW-1133">Transmembrane helix</keyword>
<feature type="transmembrane region" description="Helical" evidence="2">
    <location>
        <begin position="344"/>
        <end position="365"/>
    </location>
</feature>
<evidence type="ECO:0000313" key="3">
    <source>
        <dbReference type="EMBL" id="VDD82614.1"/>
    </source>
</evidence>
<feature type="transmembrane region" description="Helical" evidence="2">
    <location>
        <begin position="183"/>
        <end position="205"/>
    </location>
</feature>
<dbReference type="OrthoDB" id="6271175at2759"/>
<evidence type="ECO:0000256" key="1">
    <source>
        <dbReference type="SAM" id="MobiDB-lite"/>
    </source>
</evidence>
<proteinExistence type="predicted"/>
<evidence type="ECO:0000313" key="5">
    <source>
        <dbReference type="WBParaSite" id="MCU_006339-RA"/>
    </source>
</evidence>
<keyword evidence="2" id="KW-0812">Transmembrane</keyword>
<evidence type="ECO:0000313" key="4">
    <source>
        <dbReference type="Proteomes" id="UP000267029"/>
    </source>
</evidence>
<name>A0A0R3ULQ0_MESCO</name>
<protein>
    <submittedName>
        <fullName evidence="5">G_PROTEIN_RECEP_F1_2 domain-containing protein</fullName>
    </submittedName>
</protein>
<dbReference type="Gene3D" id="1.20.1070.10">
    <property type="entry name" value="Rhodopsin 7-helix transmembrane proteins"/>
    <property type="match status" value="1"/>
</dbReference>
<feature type="region of interest" description="Disordered" evidence="1">
    <location>
        <begin position="16"/>
        <end position="44"/>
    </location>
</feature>
<feature type="transmembrane region" description="Helical" evidence="2">
    <location>
        <begin position="131"/>
        <end position="153"/>
    </location>
</feature>
<accession>A0A0R3ULQ0</accession>